<evidence type="ECO:0000313" key="2">
    <source>
        <dbReference type="EMBL" id="SMY30099.1"/>
    </source>
</evidence>
<proteinExistence type="predicted"/>
<accession>A0A1Y6M2I8</accession>
<organism evidence="2 3">
    <name type="scientific">Zymoseptoria tritici ST99CH_1A5</name>
    <dbReference type="NCBI Taxonomy" id="1276529"/>
    <lineage>
        <taxon>Eukaryota</taxon>
        <taxon>Fungi</taxon>
        <taxon>Dikarya</taxon>
        <taxon>Ascomycota</taxon>
        <taxon>Pezizomycotina</taxon>
        <taxon>Dothideomycetes</taxon>
        <taxon>Dothideomycetidae</taxon>
        <taxon>Mycosphaerellales</taxon>
        <taxon>Mycosphaerellaceae</taxon>
        <taxon>Zymoseptoria</taxon>
    </lineage>
</organism>
<reference evidence="2 3" key="1">
    <citation type="submission" date="2016-10" db="EMBL/GenBank/DDBJ databases">
        <authorList>
            <person name="Varghese N."/>
        </authorList>
    </citation>
    <scope>NUCLEOTIDE SEQUENCE [LARGE SCALE GENOMIC DNA]</scope>
</reference>
<dbReference type="EMBL" id="LT882689">
    <property type="protein sequence ID" value="SMY30099.1"/>
    <property type="molecule type" value="Genomic_DNA"/>
</dbReference>
<sequence>MSSAIVSRKEVDLTQDNDPAQDSDASVIYVRTRRMRPAGVAVAEVPDRRGRTHDVKVYAYPVEVGRKVVLYYRYGVLPPNCRDIIQPPLPDDYARNNTNRSGWQWVKPLRTALGGGAGRRRGTGGSGPLRASVRHEMIVQQWHKKHPNRDYNKADRLPVMYTDT</sequence>
<dbReference type="AlphaFoldDB" id="A0A1Y6M2I8"/>
<gene>
    <name evidence="2" type="ORF">ZT1A5_G11549</name>
</gene>
<dbReference type="Proteomes" id="UP000215453">
    <property type="component" value="Chromosome 14"/>
</dbReference>
<name>A0A1Y6M2I8_ZYMTR</name>
<evidence type="ECO:0000256" key="1">
    <source>
        <dbReference type="SAM" id="MobiDB-lite"/>
    </source>
</evidence>
<protein>
    <submittedName>
        <fullName evidence="2">Uncharacterized protein</fullName>
    </submittedName>
</protein>
<feature type="region of interest" description="Disordered" evidence="1">
    <location>
        <begin position="1"/>
        <end position="22"/>
    </location>
</feature>
<evidence type="ECO:0000313" key="3">
    <source>
        <dbReference type="Proteomes" id="UP000215453"/>
    </source>
</evidence>